<name>A0A9D1DUC7_9FIRM</name>
<organism evidence="1 2">
    <name type="scientific">Candidatus Onthousia excrementipullorum</name>
    <dbReference type="NCBI Taxonomy" id="2840884"/>
    <lineage>
        <taxon>Bacteria</taxon>
        <taxon>Bacillati</taxon>
        <taxon>Bacillota</taxon>
        <taxon>Bacilli</taxon>
        <taxon>Candidatus Onthousia</taxon>
    </lineage>
</organism>
<reference evidence="1" key="2">
    <citation type="journal article" date="2021" name="PeerJ">
        <title>Extensive microbial diversity within the chicken gut microbiome revealed by metagenomics and culture.</title>
        <authorList>
            <person name="Gilroy R."/>
            <person name="Ravi A."/>
            <person name="Getino M."/>
            <person name="Pursley I."/>
            <person name="Horton D.L."/>
            <person name="Alikhan N.F."/>
            <person name="Baker D."/>
            <person name="Gharbi K."/>
            <person name="Hall N."/>
            <person name="Watson M."/>
            <person name="Adriaenssens E.M."/>
            <person name="Foster-Nyarko E."/>
            <person name="Jarju S."/>
            <person name="Secka A."/>
            <person name="Antonio M."/>
            <person name="Oren A."/>
            <person name="Chaudhuri R.R."/>
            <person name="La Ragione R."/>
            <person name="Hildebrand F."/>
            <person name="Pallen M.J."/>
        </authorList>
    </citation>
    <scope>NUCLEOTIDE SEQUENCE</scope>
    <source>
        <strain evidence="1">CHK184-20233</strain>
    </source>
</reference>
<proteinExistence type="predicted"/>
<gene>
    <name evidence="1" type="ORF">IAB38_03545</name>
</gene>
<evidence type="ECO:0000313" key="1">
    <source>
        <dbReference type="EMBL" id="HIR59102.1"/>
    </source>
</evidence>
<evidence type="ECO:0000313" key="2">
    <source>
        <dbReference type="Proteomes" id="UP000824232"/>
    </source>
</evidence>
<dbReference type="EMBL" id="DVHC01000036">
    <property type="protein sequence ID" value="HIR59102.1"/>
    <property type="molecule type" value="Genomic_DNA"/>
</dbReference>
<dbReference type="AlphaFoldDB" id="A0A9D1DUC7"/>
<comment type="caution">
    <text evidence="1">The sequence shown here is derived from an EMBL/GenBank/DDBJ whole genome shotgun (WGS) entry which is preliminary data.</text>
</comment>
<accession>A0A9D1DUC7</accession>
<dbReference type="Proteomes" id="UP000824232">
    <property type="component" value="Unassembled WGS sequence"/>
</dbReference>
<sequence length="152" mass="17908">MENNENDNFVSLLADSTFKYMFKDYRDFFKKVIKLTTNVDISEYELYNNEINSGNIARDYRLDILLKKDNDFIIIEMNKNADKRTLLKARKYLYAIAGGGLVEGEEFKKMRTILINFNNSKYKNDKEAISVGYDLINEKYNRVVRKLKLGDI</sequence>
<reference evidence="1" key="1">
    <citation type="submission" date="2020-10" db="EMBL/GenBank/DDBJ databases">
        <authorList>
            <person name="Gilroy R."/>
        </authorList>
    </citation>
    <scope>NUCLEOTIDE SEQUENCE</scope>
    <source>
        <strain evidence="1">CHK184-20233</strain>
    </source>
</reference>
<protein>
    <submittedName>
        <fullName evidence="1">Uncharacterized protein</fullName>
    </submittedName>
</protein>